<accession>A0A4Y2PTM0</accession>
<comment type="caution">
    <text evidence="2">The sequence shown here is derived from an EMBL/GenBank/DDBJ whole genome shotgun (WGS) entry which is preliminary data.</text>
</comment>
<dbReference type="EMBL" id="BGPR01012101">
    <property type="protein sequence ID" value="GBN54569.1"/>
    <property type="molecule type" value="Genomic_DNA"/>
</dbReference>
<evidence type="ECO:0000313" key="3">
    <source>
        <dbReference type="Proteomes" id="UP000499080"/>
    </source>
</evidence>
<dbReference type="EMBL" id="BGPR01012102">
    <property type="protein sequence ID" value="GBN54571.1"/>
    <property type="molecule type" value="Genomic_DNA"/>
</dbReference>
<organism evidence="2 3">
    <name type="scientific">Araneus ventricosus</name>
    <name type="common">Orbweaver spider</name>
    <name type="synonym">Epeira ventricosa</name>
    <dbReference type="NCBI Taxonomy" id="182803"/>
    <lineage>
        <taxon>Eukaryota</taxon>
        <taxon>Metazoa</taxon>
        <taxon>Ecdysozoa</taxon>
        <taxon>Arthropoda</taxon>
        <taxon>Chelicerata</taxon>
        <taxon>Arachnida</taxon>
        <taxon>Araneae</taxon>
        <taxon>Araneomorphae</taxon>
        <taxon>Entelegynae</taxon>
        <taxon>Araneoidea</taxon>
        <taxon>Araneidae</taxon>
        <taxon>Araneus</taxon>
    </lineage>
</organism>
<proteinExistence type="predicted"/>
<gene>
    <name evidence="1" type="ORF">AVEN_223757_1</name>
    <name evidence="2" type="ORF">AVEN_42717_1</name>
</gene>
<dbReference type="AlphaFoldDB" id="A0A4Y2PTM0"/>
<reference evidence="2 3" key="1">
    <citation type="journal article" date="2019" name="Sci. Rep.">
        <title>Orb-weaving spider Araneus ventricosus genome elucidates the spidroin gene catalogue.</title>
        <authorList>
            <person name="Kono N."/>
            <person name="Nakamura H."/>
            <person name="Ohtoshi R."/>
            <person name="Moran D.A.P."/>
            <person name="Shinohara A."/>
            <person name="Yoshida Y."/>
            <person name="Fujiwara M."/>
            <person name="Mori M."/>
            <person name="Tomita M."/>
            <person name="Arakawa K."/>
        </authorList>
    </citation>
    <scope>NUCLEOTIDE SEQUENCE [LARGE SCALE GENOMIC DNA]</scope>
</reference>
<evidence type="ECO:0000313" key="1">
    <source>
        <dbReference type="EMBL" id="GBN54569.1"/>
    </source>
</evidence>
<sequence length="93" mass="10923">MPDWRSVPCLPRVNAFRFSADFSERSGNAYWNCIRRKWPDAAPVHIITEVRHFMNSIYPVRWSRQSRTCDIGGSMTLLYRSLDLILLDFDVVT</sequence>
<dbReference type="Proteomes" id="UP000499080">
    <property type="component" value="Unassembled WGS sequence"/>
</dbReference>
<name>A0A4Y2PTM0_ARAVE</name>
<keyword evidence="3" id="KW-1185">Reference proteome</keyword>
<evidence type="ECO:0000313" key="2">
    <source>
        <dbReference type="EMBL" id="GBN54571.1"/>
    </source>
</evidence>
<protein>
    <submittedName>
        <fullName evidence="2">Uncharacterized protein</fullName>
    </submittedName>
</protein>